<dbReference type="Proteomes" id="UP000324162">
    <property type="component" value="Unassembled WGS sequence"/>
</dbReference>
<accession>A0AB73BMC9</accession>
<proteinExistence type="predicted"/>
<dbReference type="EMBL" id="SEUK01000033">
    <property type="protein sequence ID" value="KAA1164820.1"/>
    <property type="molecule type" value="Genomic_DNA"/>
</dbReference>
<reference evidence="1 2" key="1">
    <citation type="submission" date="2019-01" db="EMBL/GenBank/DDBJ databases">
        <title>Genome sequences of marine Pseudoalteromonas species.</title>
        <authorList>
            <person name="Boraston A.B."/>
            <person name="Hehemann J.-H."/>
            <person name="Vickers C.J."/>
            <person name="Salama-Alber O."/>
            <person name="Abe K."/>
            <person name="Hettle A.J."/>
        </authorList>
    </citation>
    <scope>NUCLEOTIDE SEQUENCE [LARGE SCALE GENOMIC DNA]</scope>
    <source>
        <strain evidence="1 2">PS42</strain>
    </source>
</reference>
<protein>
    <submittedName>
        <fullName evidence="1">Uncharacterized protein</fullName>
    </submittedName>
</protein>
<dbReference type="AlphaFoldDB" id="A0AB73BMC9"/>
<dbReference type="RefSeq" id="WP_007378771.1">
    <property type="nucleotide sequence ID" value="NZ_JBBMQV010000031.1"/>
</dbReference>
<evidence type="ECO:0000313" key="2">
    <source>
        <dbReference type="Proteomes" id="UP000324162"/>
    </source>
</evidence>
<name>A0AB73BMC9_9GAMM</name>
<organism evidence="1 2">
    <name type="scientific">Pseudoalteromonas fuliginea</name>
    <dbReference type="NCBI Taxonomy" id="1872678"/>
    <lineage>
        <taxon>Bacteria</taxon>
        <taxon>Pseudomonadati</taxon>
        <taxon>Pseudomonadota</taxon>
        <taxon>Gammaproteobacteria</taxon>
        <taxon>Alteromonadales</taxon>
        <taxon>Pseudoalteromonadaceae</taxon>
        <taxon>Pseudoalteromonas</taxon>
    </lineage>
</organism>
<gene>
    <name evidence="1" type="ORF">EU508_00905</name>
</gene>
<evidence type="ECO:0000313" key="1">
    <source>
        <dbReference type="EMBL" id="KAA1164820.1"/>
    </source>
</evidence>
<sequence>MTKKRTFGGVTQAVWSCVKRTSEQEHSTVYEPADALQGTATTDSVVGKVVLGFNYMPDKESIQYTIIKKPMLVPTSAIWDGIQESIEHCQHH</sequence>
<comment type="caution">
    <text evidence="1">The sequence shown here is derived from an EMBL/GenBank/DDBJ whole genome shotgun (WGS) entry which is preliminary data.</text>
</comment>